<dbReference type="EMBL" id="LVJI01000002">
    <property type="protein sequence ID" value="OAB47995.1"/>
    <property type="molecule type" value="Genomic_DNA"/>
</dbReference>
<dbReference type="OrthoDB" id="2662393at2"/>
<sequence>MKYQRSIVIPMGEILIISERPEFLLQTVIGNNNYSELLTSDKFTIITTDDDQFFNENQATYREEMIYKGIYLGHHIGPPLKVSISETEMRICIKDIDVVVYNKFFWNFVFKYILTVMSLKHRSLHVKGTTLIRNNKAYLLVGRGKAGKTTLAHSLQTKGFTCTGNTHAIIRDNHIWSLNTWVRSRDQVGIESYFLNESSIVQDAYFENIIVVDHNRDGKLITRILDADTAKAFVTNFCAAVGNYDLKEDVVDYRKQVSFEETYRYIISEQKLVDELISKQLIYLSADVSNAGCLNQVYDFFEQSTII</sequence>
<accession>A0A162MF71</accession>
<dbReference type="Proteomes" id="UP000077355">
    <property type="component" value="Unassembled WGS sequence"/>
</dbReference>
<protein>
    <submittedName>
        <fullName evidence="1">Uncharacterized protein</fullName>
    </submittedName>
</protein>
<keyword evidence="2" id="KW-1185">Reference proteome</keyword>
<dbReference type="InterPro" id="IPR027417">
    <property type="entry name" value="P-loop_NTPase"/>
</dbReference>
<comment type="caution">
    <text evidence="1">The sequence shown here is derived from an EMBL/GenBank/DDBJ whole genome shotgun (WGS) entry which is preliminary data.</text>
</comment>
<evidence type="ECO:0000313" key="1">
    <source>
        <dbReference type="EMBL" id="OAB47995.1"/>
    </source>
</evidence>
<dbReference type="RefSeq" id="WP_068646707.1">
    <property type="nucleotide sequence ID" value="NZ_CP043611.1"/>
</dbReference>
<organism evidence="1 2">
    <name type="scientific">Paenibacillus antarcticus</name>
    <dbReference type="NCBI Taxonomy" id="253703"/>
    <lineage>
        <taxon>Bacteria</taxon>
        <taxon>Bacillati</taxon>
        <taxon>Bacillota</taxon>
        <taxon>Bacilli</taxon>
        <taxon>Bacillales</taxon>
        <taxon>Paenibacillaceae</taxon>
        <taxon>Paenibacillus</taxon>
    </lineage>
</organism>
<dbReference type="SUPFAM" id="SSF52540">
    <property type="entry name" value="P-loop containing nucleoside triphosphate hydrolases"/>
    <property type="match status" value="1"/>
</dbReference>
<evidence type="ECO:0000313" key="2">
    <source>
        <dbReference type="Proteomes" id="UP000077355"/>
    </source>
</evidence>
<reference evidence="1 2" key="1">
    <citation type="submission" date="2016-03" db="EMBL/GenBank/DDBJ databases">
        <title>Draft genome sequence of Paenibacillus antarcticus CECT 5836.</title>
        <authorList>
            <person name="Shin S.-K."/>
            <person name="Yi H."/>
        </authorList>
    </citation>
    <scope>NUCLEOTIDE SEQUENCE [LARGE SCALE GENOMIC DNA]</scope>
    <source>
        <strain evidence="1 2">CECT 5836</strain>
    </source>
</reference>
<name>A0A162MF71_9BACL</name>
<dbReference type="AlphaFoldDB" id="A0A162MF71"/>
<proteinExistence type="predicted"/>
<gene>
    <name evidence="1" type="ORF">PBAT_03720</name>
</gene>